<organism evidence="4">
    <name type="scientific">Perkinsus marinus (strain ATCC 50983 / TXsc)</name>
    <dbReference type="NCBI Taxonomy" id="423536"/>
    <lineage>
        <taxon>Eukaryota</taxon>
        <taxon>Sar</taxon>
        <taxon>Alveolata</taxon>
        <taxon>Perkinsozoa</taxon>
        <taxon>Perkinsea</taxon>
        <taxon>Perkinsida</taxon>
        <taxon>Perkinsidae</taxon>
        <taxon>Perkinsus</taxon>
    </lineage>
</organism>
<dbReference type="OrthoDB" id="408373at2759"/>
<dbReference type="InterPro" id="IPR000073">
    <property type="entry name" value="AB_hydrolase_1"/>
</dbReference>
<feature type="domain" description="AB hydrolase-1" evidence="2">
    <location>
        <begin position="29"/>
        <end position="124"/>
    </location>
</feature>
<feature type="region of interest" description="Disordered" evidence="1">
    <location>
        <begin position="316"/>
        <end position="337"/>
    </location>
</feature>
<sequence>MPSAIDSGPYGCVSYQLLGREHNTKELAVCLHGLNGSKMLFSDLAQVLSRSRMVLTYDMYGHGLSNAPPVAHCIGAGKYCCKQRAAYDLDFFVDQLYFLMDYLKLIDCGLTISLIGFSFGGAVAISFVDNCPWCIIPLAQHCACSCIFARDKFVLSEGDEPLTEAELEWQDMYWRRVVWQTLVKRDGISSSLAIVDRVPFFDMTAEYARAGEHPRPVLLIWGVNDQVNPLAVAGTVPTDFQFRSGKQEVHPLQQETMNNTPGASTTRSARSTLRVKLPHARDVFIPRHEVPTLHRERTLECDIETNINRVETAMVQPNLEESPTANISNSSPRKAHI</sequence>
<reference evidence="3 4" key="1">
    <citation type="submission" date="2008-07" db="EMBL/GenBank/DDBJ databases">
        <authorList>
            <person name="El-Sayed N."/>
            <person name="Caler E."/>
            <person name="Inman J."/>
            <person name="Amedeo P."/>
            <person name="Hass B."/>
            <person name="Wortman J."/>
        </authorList>
    </citation>
    <scope>NUCLEOTIDE SEQUENCE [LARGE SCALE GENOMIC DNA]</scope>
    <source>
        <strain evidence="4">ATCC 50983 / TXsc</strain>
    </source>
</reference>
<dbReference type="SUPFAM" id="SSF53474">
    <property type="entry name" value="alpha/beta-Hydrolases"/>
    <property type="match status" value="1"/>
</dbReference>
<name>C5KV15_PERM5</name>
<dbReference type="InParanoid" id="C5KV15"/>
<dbReference type="Proteomes" id="UP000007800">
    <property type="component" value="Unassembled WGS sequence"/>
</dbReference>
<dbReference type="FunCoup" id="C5KV15">
    <property type="interactions" value="9"/>
</dbReference>
<dbReference type="PANTHER" id="PTHR43194">
    <property type="entry name" value="HYDROLASE ALPHA/BETA FOLD FAMILY"/>
    <property type="match status" value="1"/>
</dbReference>
<evidence type="ECO:0000256" key="1">
    <source>
        <dbReference type="SAM" id="MobiDB-lite"/>
    </source>
</evidence>
<feature type="compositionally biased region" description="Polar residues" evidence="1">
    <location>
        <begin position="319"/>
        <end position="337"/>
    </location>
</feature>
<proteinExistence type="predicted"/>
<evidence type="ECO:0000313" key="4">
    <source>
        <dbReference type="Proteomes" id="UP000007800"/>
    </source>
</evidence>
<dbReference type="Gene3D" id="3.40.50.1820">
    <property type="entry name" value="alpha/beta hydrolase"/>
    <property type="match status" value="1"/>
</dbReference>
<dbReference type="InterPro" id="IPR029058">
    <property type="entry name" value="AB_hydrolase_fold"/>
</dbReference>
<dbReference type="Pfam" id="PF00561">
    <property type="entry name" value="Abhydrolase_1"/>
    <property type="match status" value="1"/>
</dbReference>
<dbReference type="RefSeq" id="XP_002779935.1">
    <property type="nucleotide sequence ID" value="XM_002779889.1"/>
</dbReference>
<evidence type="ECO:0000313" key="3">
    <source>
        <dbReference type="EMBL" id="EER11730.1"/>
    </source>
</evidence>
<accession>C5KV15</accession>
<protein>
    <recommendedName>
        <fullName evidence="2">AB hydrolase-1 domain-containing protein</fullName>
    </recommendedName>
</protein>
<dbReference type="GeneID" id="9047153"/>
<dbReference type="InterPro" id="IPR050228">
    <property type="entry name" value="Carboxylesterase_BioH"/>
</dbReference>
<keyword evidence="4" id="KW-1185">Reference proteome</keyword>
<evidence type="ECO:0000259" key="2">
    <source>
        <dbReference type="Pfam" id="PF00561"/>
    </source>
</evidence>
<dbReference type="EMBL" id="GG676384">
    <property type="protein sequence ID" value="EER11730.1"/>
    <property type="molecule type" value="Genomic_DNA"/>
</dbReference>
<dbReference type="AlphaFoldDB" id="C5KV15"/>
<dbReference type="PANTHER" id="PTHR43194:SF2">
    <property type="entry name" value="PEROXISOMAL MEMBRANE PROTEIN LPX1"/>
    <property type="match status" value="1"/>
</dbReference>
<gene>
    <name evidence="3" type="ORF">Pmar_PMAR002332</name>
</gene>